<feature type="domain" description="SCP" evidence="2">
    <location>
        <begin position="46"/>
        <end position="201"/>
    </location>
</feature>
<name>A0ABR1BM87_NECAM</name>
<keyword evidence="4" id="KW-1185">Reference proteome</keyword>
<dbReference type="InterPro" id="IPR014044">
    <property type="entry name" value="CAP_dom"/>
</dbReference>
<accession>A0ABR1BM87</accession>
<evidence type="ECO:0000313" key="3">
    <source>
        <dbReference type="EMBL" id="KAK6726213.1"/>
    </source>
</evidence>
<sequence length="212" mass="23621">MFDEITLFGSLVPVSGIMFAIYILILLVVVASADYKCRIEGKVPQSMKKQIVDLHNQLRQQLANGEVQGATGKLPKAKNMPMLQWDCDMEALAAERLKNGRLDVNFLGMAGYNDDAFTGTGCVPQPLNFEWDFGRRIRNWWKEAGSIAEQEGPVVRLPSNNQIHFGQMAFANVTGIGCNIYKSGRVTFILCLYNSRIRANAVIYEKAEAKAV</sequence>
<feature type="transmembrane region" description="Helical" evidence="1">
    <location>
        <begin position="12"/>
        <end position="33"/>
    </location>
</feature>
<evidence type="ECO:0000259" key="2">
    <source>
        <dbReference type="SMART" id="SM00198"/>
    </source>
</evidence>
<dbReference type="Pfam" id="PF00188">
    <property type="entry name" value="CAP"/>
    <property type="match status" value="1"/>
</dbReference>
<keyword evidence="1" id="KW-0472">Membrane</keyword>
<dbReference type="SMART" id="SM00198">
    <property type="entry name" value="SCP"/>
    <property type="match status" value="1"/>
</dbReference>
<gene>
    <name evidence="3" type="primary">Necator_chrI.g622</name>
    <name evidence="3" type="ORF">RB195_004500</name>
</gene>
<dbReference type="SUPFAM" id="SSF55797">
    <property type="entry name" value="PR-1-like"/>
    <property type="match status" value="1"/>
</dbReference>
<dbReference type="EMBL" id="JAVFWL010000001">
    <property type="protein sequence ID" value="KAK6726213.1"/>
    <property type="molecule type" value="Genomic_DNA"/>
</dbReference>
<comment type="caution">
    <text evidence="3">The sequence shown here is derived from an EMBL/GenBank/DDBJ whole genome shotgun (WGS) entry which is preliminary data.</text>
</comment>
<protein>
    <recommendedName>
        <fullName evidence="2">SCP domain-containing protein</fullName>
    </recommendedName>
</protein>
<proteinExistence type="predicted"/>
<keyword evidence="1" id="KW-1133">Transmembrane helix</keyword>
<keyword evidence="1" id="KW-0812">Transmembrane</keyword>
<organism evidence="3 4">
    <name type="scientific">Necator americanus</name>
    <name type="common">Human hookworm</name>
    <dbReference type="NCBI Taxonomy" id="51031"/>
    <lineage>
        <taxon>Eukaryota</taxon>
        <taxon>Metazoa</taxon>
        <taxon>Ecdysozoa</taxon>
        <taxon>Nematoda</taxon>
        <taxon>Chromadorea</taxon>
        <taxon>Rhabditida</taxon>
        <taxon>Rhabditina</taxon>
        <taxon>Rhabditomorpha</taxon>
        <taxon>Strongyloidea</taxon>
        <taxon>Ancylostomatidae</taxon>
        <taxon>Bunostominae</taxon>
        <taxon>Necator</taxon>
    </lineage>
</organism>
<evidence type="ECO:0000313" key="4">
    <source>
        <dbReference type="Proteomes" id="UP001303046"/>
    </source>
</evidence>
<dbReference type="InterPro" id="IPR035940">
    <property type="entry name" value="CAP_sf"/>
</dbReference>
<dbReference type="Proteomes" id="UP001303046">
    <property type="component" value="Unassembled WGS sequence"/>
</dbReference>
<reference evidence="3 4" key="1">
    <citation type="submission" date="2023-08" db="EMBL/GenBank/DDBJ databases">
        <title>A Necator americanus chromosomal reference genome.</title>
        <authorList>
            <person name="Ilik V."/>
            <person name="Petrzelkova K.J."/>
            <person name="Pardy F."/>
            <person name="Fuh T."/>
            <person name="Niatou-Singa F.S."/>
            <person name="Gouil Q."/>
            <person name="Baker L."/>
            <person name="Ritchie M.E."/>
            <person name="Jex A.R."/>
            <person name="Gazzola D."/>
            <person name="Li H."/>
            <person name="Toshio Fujiwara R."/>
            <person name="Zhan B."/>
            <person name="Aroian R.V."/>
            <person name="Pafco B."/>
            <person name="Schwarz E.M."/>
        </authorList>
    </citation>
    <scope>NUCLEOTIDE SEQUENCE [LARGE SCALE GENOMIC DNA]</scope>
    <source>
        <strain evidence="3 4">Aroian</strain>
        <tissue evidence="3">Whole animal</tissue>
    </source>
</reference>
<dbReference type="CDD" id="cd05380">
    <property type="entry name" value="CAP_euk"/>
    <property type="match status" value="1"/>
</dbReference>
<dbReference type="Gene3D" id="3.40.33.10">
    <property type="entry name" value="CAP"/>
    <property type="match status" value="1"/>
</dbReference>
<evidence type="ECO:0000256" key="1">
    <source>
        <dbReference type="SAM" id="Phobius"/>
    </source>
</evidence>